<dbReference type="EMBL" id="JADBJN010000002">
    <property type="protein sequence ID" value="KAG5679416.1"/>
    <property type="molecule type" value="Genomic_DNA"/>
</dbReference>
<name>A0A9J6CC29_POLVA</name>
<keyword evidence="2" id="KW-1185">Reference proteome</keyword>
<dbReference type="AlphaFoldDB" id="A0A9J6CC29"/>
<evidence type="ECO:0000313" key="1">
    <source>
        <dbReference type="EMBL" id="KAG5679416.1"/>
    </source>
</evidence>
<dbReference type="OrthoDB" id="7787358at2759"/>
<accession>A0A9J6CC29</accession>
<organism evidence="1 2">
    <name type="scientific">Polypedilum vanderplanki</name>
    <name type="common">Sleeping chironomid midge</name>
    <dbReference type="NCBI Taxonomy" id="319348"/>
    <lineage>
        <taxon>Eukaryota</taxon>
        <taxon>Metazoa</taxon>
        <taxon>Ecdysozoa</taxon>
        <taxon>Arthropoda</taxon>
        <taxon>Hexapoda</taxon>
        <taxon>Insecta</taxon>
        <taxon>Pterygota</taxon>
        <taxon>Neoptera</taxon>
        <taxon>Endopterygota</taxon>
        <taxon>Diptera</taxon>
        <taxon>Nematocera</taxon>
        <taxon>Chironomoidea</taxon>
        <taxon>Chironomidae</taxon>
        <taxon>Chironominae</taxon>
        <taxon>Polypedilum</taxon>
        <taxon>Polypedilum</taxon>
    </lineage>
</organism>
<gene>
    <name evidence="1" type="ORF">PVAND_008983</name>
</gene>
<evidence type="ECO:0000313" key="2">
    <source>
        <dbReference type="Proteomes" id="UP001107558"/>
    </source>
</evidence>
<protein>
    <submittedName>
        <fullName evidence="1">Uncharacterized protein</fullName>
    </submittedName>
</protein>
<comment type="caution">
    <text evidence="1">The sequence shown here is derived from an EMBL/GenBank/DDBJ whole genome shotgun (WGS) entry which is preliminary data.</text>
</comment>
<proteinExistence type="predicted"/>
<sequence length="131" mass="15554">MPQFYPEKDADFYVERLVDGYHDARPFVLRKIRARNCVRWFREPTDEDQNHSIICSWGEGKTFENNTGMNCKNFIKSRLRKNCKLPTPGRRGLWKITRLPPVGMNNLRLHTWNIKDWLESEKLSNSEIATI</sequence>
<reference evidence="1" key="1">
    <citation type="submission" date="2021-03" db="EMBL/GenBank/DDBJ databases">
        <title>Chromosome level genome of the anhydrobiotic midge Polypedilum vanderplanki.</title>
        <authorList>
            <person name="Yoshida Y."/>
            <person name="Kikawada T."/>
            <person name="Gusev O."/>
        </authorList>
    </citation>
    <scope>NUCLEOTIDE SEQUENCE</scope>
    <source>
        <strain evidence="1">NIAS01</strain>
        <tissue evidence="1">Whole body or cell culture</tissue>
    </source>
</reference>
<dbReference type="Proteomes" id="UP001107558">
    <property type="component" value="Chromosome 2"/>
</dbReference>